<evidence type="ECO:0000256" key="4">
    <source>
        <dbReference type="ARBA" id="ARBA00022737"/>
    </source>
</evidence>
<protein>
    <submittedName>
        <fullName evidence="9">SLC13 family permease</fullName>
    </submittedName>
</protein>
<feature type="transmembrane region" description="Helical" evidence="7">
    <location>
        <begin position="509"/>
        <end position="529"/>
    </location>
</feature>
<evidence type="ECO:0000313" key="10">
    <source>
        <dbReference type="Proteomes" id="UP000447876"/>
    </source>
</evidence>
<keyword evidence="3 7" id="KW-0812">Transmembrane</keyword>
<dbReference type="AlphaFoldDB" id="A0A7X2Z3G5"/>
<feature type="transmembrane region" description="Helical" evidence="7">
    <location>
        <begin position="6"/>
        <end position="21"/>
    </location>
</feature>
<feature type="transmembrane region" description="Helical" evidence="7">
    <location>
        <begin position="536"/>
        <end position="556"/>
    </location>
</feature>
<dbReference type="FunFam" id="3.30.70.1450:FF:000017">
    <property type="entry name" value="SLC13 family permease"/>
    <property type="match status" value="1"/>
</dbReference>
<organism evidence="9 10">
    <name type="scientific">Paenibacillus woosongensis</name>
    <dbReference type="NCBI Taxonomy" id="307580"/>
    <lineage>
        <taxon>Bacteria</taxon>
        <taxon>Bacillati</taxon>
        <taxon>Bacillota</taxon>
        <taxon>Bacilli</taxon>
        <taxon>Bacillales</taxon>
        <taxon>Paenibacillaceae</taxon>
        <taxon>Paenibacillus</taxon>
    </lineage>
</organism>
<feature type="transmembrane region" description="Helical" evidence="7">
    <location>
        <begin position="175"/>
        <end position="196"/>
    </location>
</feature>
<dbReference type="Proteomes" id="UP000447876">
    <property type="component" value="Unassembled WGS sequence"/>
</dbReference>
<dbReference type="Pfam" id="PF02080">
    <property type="entry name" value="TrkA_C"/>
    <property type="match status" value="2"/>
</dbReference>
<feature type="transmembrane region" description="Helical" evidence="7">
    <location>
        <begin position="602"/>
        <end position="622"/>
    </location>
</feature>
<evidence type="ECO:0000256" key="1">
    <source>
        <dbReference type="ARBA" id="ARBA00004141"/>
    </source>
</evidence>
<feature type="transmembrane region" description="Helical" evidence="7">
    <location>
        <begin position="136"/>
        <end position="155"/>
    </location>
</feature>
<feature type="transmembrane region" description="Helical" evidence="7">
    <location>
        <begin position="481"/>
        <end position="497"/>
    </location>
</feature>
<keyword evidence="6 7" id="KW-0472">Membrane</keyword>
<evidence type="ECO:0000256" key="7">
    <source>
        <dbReference type="SAM" id="Phobius"/>
    </source>
</evidence>
<dbReference type="GO" id="GO:0008324">
    <property type="term" value="F:monoatomic cation transmembrane transporter activity"/>
    <property type="evidence" value="ECO:0007669"/>
    <property type="project" value="InterPro"/>
</dbReference>
<sequence>MNGPMIITLIVLITASVLFVSGKIRSDLVAIGSLIILMLLGILTPAEALSGFSNSVVIMMIGLFVVGGGILQTGLAKMASRILLRLAGTSETRLLIMVMLVTSFIGAFVSNTGTVAVMMPIVVSLAISAGTHPGKLLMPLAFASSLGGMLTLIGTPPNLVIQETLQQAGYKGLSFFSFTPVGLVCLAAGIVGLLFLRRFLPDHQRAEGKRKKNGRSLQELARQYQLTQNLFRVQVGKDSPIQSKTLQELDISARFEVNIIEIRRKISAKNQFFKTINQEIAGPDTVIHEDDILYVNGTFERAEQFALHYGLSLLDRHVPERSGPQPEQDAQYATSEVGIAEVMLTPNSSLIGRLVKHSGFREKYRVNILGIQRKEHYLLHNLKEERMRFGDALLVQGTWKDIALLAADQANVVVVGQPIEESRKVTMDIKAPIAAGIMLLMVILLITELVPAVAAVMIAAVLMVVFGCVRNMEEAYKSINWESIVLIGGMIPMSIAIEKTGAAALLSEGLVSTLGGYGPIVLLAGVYFTTSLLTMFISNTACAVLFAPIALTSAIQLGVSPYPFLFAVSIGASMCFASPFSTPPNALVMSAGRYKFSHYIKVGLPLQIFIGIVMVAMLPIFFPF</sequence>
<accession>A0A7X2Z3G5</accession>
<evidence type="ECO:0000256" key="6">
    <source>
        <dbReference type="ARBA" id="ARBA00023136"/>
    </source>
</evidence>
<dbReference type="GO" id="GO:0006813">
    <property type="term" value="P:potassium ion transport"/>
    <property type="evidence" value="ECO:0007669"/>
    <property type="project" value="InterPro"/>
</dbReference>
<comment type="caution">
    <text evidence="9">The sequence shown here is derived from an EMBL/GenBank/DDBJ whole genome shotgun (WGS) entry which is preliminary data.</text>
</comment>
<comment type="subcellular location">
    <subcellularLocation>
        <location evidence="1">Membrane</location>
        <topology evidence="1">Multi-pass membrane protein</topology>
    </subcellularLocation>
</comment>
<proteinExistence type="predicted"/>
<feature type="transmembrane region" description="Helical" evidence="7">
    <location>
        <begin position="452"/>
        <end position="469"/>
    </location>
</feature>
<feature type="domain" description="RCK C-terminal" evidence="8">
    <location>
        <begin position="218"/>
        <end position="311"/>
    </location>
</feature>
<keyword evidence="4" id="KW-0677">Repeat</keyword>
<keyword evidence="5 7" id="KW-1133">Transmembrane helix</keyword>
<feature type="transmembrane region" description="Helical" evidence="7">
    <location>
        <begin position="562"/>
        <end position="581"/>
    </location>
</feature>
<dbReference type="PANTHER" id="PTHR43652">
    <property type="entry name" value="BASIC AMINO ACID ANTIPORTER YFCC-RELATED"/>
    <property type="match status" value="1"/>
</dbReference>
<evidence type="ECO:0000256" key="2">
    <source>
        <dbReference type="ARBA" id="ARBA00022448"/>
    </source>
</evidence>
<dbReference type="PROSITE" id="PS51202">
    <property type="entry name" value="RCK_C"/>
    <property type="match status" value="2"/>
</dbReference>
<dbReference type="InterPro" id="IPR051679">
    <property type="entry name" value="DASS-Related_Transporters"/>
</dbReference>
<keyword evidence="2" id="KW-0813">Transport</keyword>
<dbReference type="FunFam" id="3.30.70.1450:FF:000009">
    <property type="entry name" value="SLC13 family permease"/>
    <property type="match status" value="1"/>
</dbReference>
<dbReference type="InterPro" id="IPR036721">
    <property type="entry name" value="RCK_C_sf"/>
</dbReference>
<evidence type="ECO:0000256" key="3">
    <source>
        <dbReference type="ARBA" id="ARBA00022692"/>
    </source>
</evidence>
<reference evidence="9 10" key="1">
    <citation type="submission" date="2019-11" db="EMBL/GenBank/DDBJ databases">
        <title>Draft genome sequences of five Paenibacillus species of dairy origin.</title>
        <authorList>
            <person name="Olajide A.M."/>
            <person name="Chen S."/>
            <person name="Lapointe G."/>
        </authorList>
    </citation>
    <scope>NUCLEOTIDE SEQUENCE [LARGE SCALE GENOMIC DNA]</scope>
    <source>
        <strain evidence="9 10">12CR55</strain>
    </source>
</reference>
<evidence type="ECO:0000259" key="8">
    <source>
        <dbReference type="PROSITE" id="PS51202"/>
    </source>
</evidence>
<dbReference type="InterPro" id="IPR006037">
    <property type="entry name" value="RCK_C"/>
</dbReference>
<feature type="transmembrane region" description="Helical" evidence="7">
    <location>
        <begin position="92"/>
        <end position="109"/>
    </location>
</feature>
<feature type="domain" description="RCK C-terminal" evidence="8">
    <location>
        <begin position="327"/>
        <end position="411"/>
    </location>
</feature>
<dbReference type="SUPFAM" id="SSF116726">
    <property type="entry name" value="TrkA C-terminal domain-like"/>
    <property type="match status" value="2"/>
</dbReference>
<evidence type="ECO:0000256" key="5">
    <source>
        <dbReference type="ARBA" id="ARBA00022989"/>
    </source>
</evidence>
<dbReference type="GO" id="GO:0005886">
    <property type="term" value="C:plasma membrane"/>
    <property type="evidence" value="ECO:0007669"/>
    <property type="project" value="TreeGrafter"/>
</dbReference>
<feature type="transmembrane region" description="Helical" evidence="7">
    <location>
        <begin position="28"/>
        <end position="46"/>
    </location>
</feature>
<name>A0A7X2Z3G5_9BACL</name>
<dbReference type="EMBL" id="WNZW01000008">
    <property type="protein sequence ID" value="MUG46906.1"/>
    <property type="molecule type" value="Genomic_DNA"/>
</dbReference>
<dbReference type="PANTHER" id="PTHR43652:SF1">
    <property type="entry name" value="RESPONSE REGULATOR"/>
    <property type="match status" value="1"/>
</dbReference>
<gene>
    <name evidence="9" type="ORF">GNP95_18185</name>
</gene>
<dbReference type="Gene3D" id="3.30.70.1450">
    <property type="entry name" value="Regulator of K+ conductance, C-terminal domain"/>
    <property type="match status" value="2"/>
</dbReference>
<dbReference type="RefSeq" id="WP_330163505.1">
    <property type="nucleotide sequence ID" value="NZ_WNZW01000008.1"/>
</dbReference>
<evidence type="ECO:0000313" key="9">
    <source>
        <dbReference type="EMBL" id="MUG46906.1"/>
    </source>
</evidence>
<dbReference type="Pfam" id="PF03600">
    <property type="entry name" value="CitMHS"/>
    <property type="match status" value="1"/>
</dbReference>
<dbReference type="InterPro" id="IPR004680">
    <property type="entry name" value="Cit_transptr-like_dom"/>
</dbReference>
<feature type="transmembrane region" description="Helical" evidence="7">
    <location>
        <begin position="52"/>
        <end position="71"/>
    </location>
</feature>